<evidence type="ECO:0000313" key="3">
    <source>
        <dbReference type="Proteomes" id="UP000198775"/>
    </source>
</evidence>
<name>A0A1H8GZX0_9EURY</name>
<feature type="compositionally biased region" description="Low complexity" evidence="1">
    <location>
        <begin position="502"/>
        <end position="522"/>
    </location>
</feature>
<dbReference type="Proteomes" id="UP000198775">
    <property type="component" value="Unassembled WGS sequence"/>
</dbReference>
<organism evidence="2 3">
    <name type="scientific">Halorientalis persicus</name>
    <dbReference type="NCBI Taxonomy" id="1367881"/>
    <lineage>
        <taxon>Archaea</taxon>
        <taxon>Methanobacteriati</taxon>
        <taxon>Methanobacteriota</taxon>
        <taxon>Stenosarchaea group</taxon>
        <taxon>Halobacteria</taxon>
        <taxon>Halobacteriales</taxon>
        <taxon>Haloarculaceae</taxon>
        <taxon>Halorientalis</taxon>
    </lineage>
</organism>
<proteinExistence type="predicted"/>
<dbReference type="AlphaFoldDB" id="A0A1H8GZX0"/>
<dbReference type="EMBL" id="FOCX01000003">
    <property type="protein sequence ID" value="SEN49299.1"/>
    <property type="molecule type" value="Genomic_DNA"/>
</dbReference>
<sequence length="598" mass="62278">MFRRLVLAGVVVAVIGSVGLAVQPAAATSTSAQTADNGTTMDVQFDRDAIHVGDGTGVQAHMEVDNVSSGAEVEITAAGLSEGALAAMIDGDMTANGVRTTVPANGTIPVHGPPSCTTGDFEFTVQRSDTGATATAPLTLTILGDLDVQFERANYSGTPGSVVPVTIDAECADLRVGIADPDSDYQVSVAIDDDDRNHTLWIDTAEPMNASQLFTAEIDANTSGYRRSGTLTKLNGTYRLFVGSSPRTPFTANLTVTPNGTPRPTAEDALSVEVYSDLFVTNDDSQSRPFPFGLRDLNSNVPVTAHLRNATADIPSATFAAMVSNGSIREDPRVHRFENGTVPLFIPAGMRCRTGELTVAFQRLDTGATAMAETTAAANAAVGGSLHRRNYTVESGSVLPVTLTRECHDLTLELTRTDSEATASIELGTNRSVERNETVWFDTGRAGTASGLFRSEVGTPTRNTTTDFSDGALPLGIYSLRTIYNDHEIDTATLTVTNESADGPPSDSTDGSSGITTPTPNTIVPPPTETSTTEHTTADRPTTDPPTTGPLPTVAITDSATAVATSSETAGTGPGFGPGLALVALAAVIVLALRGPER</sequence>
<evidence type="ECO:0000313" key="2">
    <source>
        <dbReference type="EMBL" id="SEN49299.1"/>
    </source>
</evidence>
<gene>
    <name evidence="2" type="ORF">SAMN05216388_1003244</name>
</gene>
<accession>A0A1H8GZX0</accession>
<evidence type="ECO:0000256" key="1">
    <source>
        <dbReference type="SAM" id="MobiDB-lite"/>
    </source>
</evidence>
<evidence type="ECO:0008006" key="4">
    <source>
        <dbReference type="Google" id="ProtNLM"/>
    </source>
</evidence>
<keyword evidence="3" id="KW-1185">Reference proteome</keyword>
<protein>
    <recommendedName>
        <fullName evidence="4">PGF-CTERM protein</fullName>
    </recommendedName>
</protein>
<feature type="region of interest" description="Disordered" evidence="1">
    <location>
        <begin position="495"/>
        <end position="554"/>
    </location>
</feature>
<reference evidence="3" key="1">
    <citation type="submission" date="2016-10" db="EMBL/GenBank/DDBJ databases">
        <authorList>
            <person name="Varghese N."/>
            <person name="Submissions S."/>
        </authorList>
    </citation>
    <scope>NUCLEOTIDE SEQUENCE [LARGE SCALE GENOMIC DNA]</scope>
    <source>
        <strain evidence="3">IBRC-M 10043</strain>
    </source>
</reference>